<dbReference type="GO" id="GO:0010629">
    <property type="term" value="P:negative regulation of gene expression"/>
    <property type="evidence" value="ECO:0007669"/>
    <property type="project" value="TreeGrafter"/>
</dbReference>
<dbReference type="Pfam" id="PF01661">
    <property type="entry name" value="Macro"/>
    <property type="match status" value="1"/>
</dbReference>
<dbReference type="GO" id="GO:0003899">
    <property type="term" value="F:DNA-directed RNA polymerase activity"/>
    <property type="evidence" value="ECO:0007669"/>
    <property type="project" value="InterPro"/>
</dbReference>
<dbReference type="Pfam" id="PF01194">
    <property type="entry name" value="RNA_pol_N"/>
    <property type="match status" value="1"/>
</dbReference>
<dbReference type="InterPro" id="IPR043472">
    <property type="entry name" value="Macro_dom-like"/>
</dbReference>
<dbReference type="PROSITE" id="PS51059">
    <property type="entry name" value="PARP_CATALYTIC"/>
    <property type="match status" value="1"/>
</dbReference>
<dbReference type="InterPro" id="IPR020789">
    <property type="entry name" value="RNA_pol_suN_Zn-BS"/>
</dbReference>
<dbReference type="PROSITE" id="PS01112">
    <property type="entry name" value="RNA_POL_N_8KD"/>
    <property type="match status" value="1"/>
</dbReference>
<evidence type="ECO:0000256" key="1">
    <source>
        <dbReference type="ARBA" id="ARBA00004123"/>
    </source>
</evidence>
<evidence type="ECO:0000256" key="8">
    <source>
        <dbReference type="ARBA" id="ARBA00023163"/>
    </source>
</evidence>
<dbReference type="PROSITE" id="PS51154">
    <property type="entry name" value="MACRO"/>
    <property type="match status" value="1"/>
</dbReference>
<sequence>MIIPIRCFTCGKVIGNKWEAYIELLRCEYPEGDALDVLGLKRYCCRRIQCYTAEIRHQVQALSPALFELTVNKDNSITVHVEPKLDICEAFLAGDCHNAVRSCGKLHLCREFEHCTKRLCTFPHKFDHGQNQKIIEQMNCQNIGAQLLVKLIRLKKPARINVRRDSDFVQKLNTTDLIQSNSMTDETDRQIDISFPSSSYAPHIDMEIIEMSLSVENFRMEKKLNESENEYFRRVTIQLDEASDVDKLLKRQISTFSERDIKFKRTKQFIDKAGFVLKTILINEQDKIAENRIRLYISLLVGNTVQFTLVDLSTTNEQVVLVQCNNNIEFKKLYEQYRAKPQLKGQELSLVQIYECDTVSISFLDKKSMSYNDIENIVRPARIDVFTYQLTADNSVEVEFTNPDAYKSWMSIVDRITAKFHVTVTPIIVDIDERCEDEDKSISTPQSIPYHLPSPSTNKPALTTITLRPEWAMVAAHRVFQIEYKEYIRNELGGEVTVNGDQISYIGSFPRLPRCSHNEAILANKTNNYMQKLRYQVLRDLKPYHVNTLRKHSNTVAYRRVNQNDYSVAAKFDDLIKLKDQLFHKNKPRYQTDSNTTANRTAEYCSPAASSVPKQETTERRPSTSIASVVNNTSIYAVSSPEELSMFSLKTFETRLEQHLTSTYNVKVTIERSVLNTKPKGDGARVSIKIIGEGRSVESALNDVQKLFLSLRTRKFDDANNGNWTKMEEAALLIQHHLNLEDLICTCQKISATVVLVTYFDFSSATITYTPQTSSSQFTKDWTVLENTIRQRIDYKKDICLHVEQQTMYLFGLTKLVKEFRQMFEQLKSKYVPQSHKIPLTRKQLDYLTHVGIADLMKLEKRYKGDGCDVSLTRLQQHGDFLAPIDMHAQIKATLSALTEIDEITFEIQNSAFAILIVQQSEQLISLVKNKCLLQKKSRTQRIEIPIPKARGADLEDLAKQPQQAAAPLVPTSSVSIGNSTITICTGDLTTQTVDIIVVCSTSEIMCRNVIAQAGAQVQKQYDAMIATKNHTGAASNGALPCKKIVFLPWQSGTSNPHTLKPSLSKFVTSAIDYVVQNQYKSIAFPSVGCGKLGFDPSIIAKHMIDETQEQLMKLNDQLDVSFVLLPSQKNVFDEFVKYLNSIRSSRTTVSNPTASASTSTIGKTSVVSKVSYDEKITEITLISAKSQHLTKCKQEILELAQSSLQTKQLAGKRELLDWSQSTINQFYNDCLKQHVKPTLDLDAFTVVLVGPRDAVHEAEKQFYELTTETYKQARNHAVSRGVIWSVEVSPNSDNWEQYSFKLNGMIEDAYLKKQPNLDFSNDKQERCRIVFNLMQEHHGSDVRTIRRKVVDSLLPDTWESSDQNCKRVTLQSSSKEYQDVLRQFNTTMNGHYREILRIERIQNERWYKQYAAHRDEYKRRYGNLDERLLFHGCIGTSANQIVQECFNRSFAGVNGVAYGHGVYFHTDASYSHSYAKPGVSGERTMFLARVLIGRTHVGNSQMKVPPQGYDTTTDGKNIFVVYHDAVAYADHLITYQ</sequence>
<keyword evidence="4 11" id="KW-0808">Transferase</keyword>
<keyword evidence="3 11" id="KW-0328">Glycosyltransferase</keyword>
<evidence type="ECO:0000256" key="9">
    <source>
        <dbReference type="ARBA" id="ARBA00023242"/>
    </source>
</evidence>
<organism evidence="16 17">
    <name type="scientific">Adineta ricciae</name>
    <name type="common">Rotifer</name>
    <dbReference type="NCBI Taxonomy" id="249248"/>
    <lineage>
        <taxon>Eukaryota</taxon>
        <taxon>Metazoa</taxon>
        <taxon>Spiralia</taxon>
        <taxon>Gnathifera</taxon>
        <taxon>Rotifera</taxon>
        <taxon>Eurotatoria</taxon>
        <taxon>Bdelloidea</taxon>
        <taxon>Adinetida</taxon>
        <taxon>Adinetidae</taxon>
        <taxon>Adineta</taxon>
    </lineage>
</organism>
<evidence type="ECO:0000313" key="16">
    <source>
        <dbReference type="EMBL" id="CAF0932774.1"/>
    </source>
</evidence>
<dbReference type="SUPFAM" id="SSF56399">
    <property type="entry name" value="ADP-ribosylation"/>
    <property type="match status" value="1"/>
</dbReference>
<dbReference type="GO" id="GO:0005737">
    <property type="term" value="C:cytoplasm"/>
    <property type="evidence" value="ECO:0007669"/>
    <property type="project" value="TreeGrafter"/>
</dbReference>
<keyword evidence="9" id="KW-0539">Nucleus</keyword>
<evidence type="ECO:0000259" key="13">
    <source>
        <dbReference type="PROSITE" id="PS50918"/>
    </source>
</evidence>
<evidence type="ECO:0000256" key="4">
    <source>
        <dbReference type="ARBA" id="ARBA00022679"/>
    </source>
</evidence>
<dbReference type="Gene3D" id="1.10.10.60">
    <property type="entry name" value="Homeodomain-like"/>
    <property type="match status" value="1"/>
</dbReference>
<dbReference type="InterPro" id="IPR004170">
    <property type="entry name" value="WWE_dom"/>
</dbReference>
<dbReference type="InterPro" id="IPR052056">
    <property type="entry name" value="Mono-ARTD/PARP"/>
</dbReference>
<dbReference type="SUPFAM" id="SSF46924">
    <property type="entry name" value="RNA polymerase subunit RPB10"/>
    <property type="match status" value="1"/>
</dbReference>
<feature type="compositionally biased region" description="Polar residues" evidence="12">
    <location>
        <begin position="589"/>
        <end position="600"/>
    </location>
</feature>
<evidence type="ECO:0000259" key="14">
    <source>
        <dbReference type="PROSITE" id="PS51059"/>
    </source>
</evidence>
<dbReference type="GO" id="GO:0006351">
    <property type="term" value="P:DNA-templated transcription"/>
    <property type="evidence" value="ECO:0007669"/>
    <property type="project" value="InterPro"/>
</dbReference>
<dbReference type="PROSITE" id="PS50918">
    <property type="entry name" value="WWE"/>
    <property type="match status" value="1"/>
</dbReference>
<dbReference type="SUPFAM" id="SSF52949">
    <property type="entry name" value="Macro domain-like"/>
    <property type="match status" value="1"/>
</dbReference>
<protein>
    <recommendedName>
        <fullName evidence="11">Poly [ADP-ribose] polymerase</fullName>
        <shortName evidence="11">PARP</shortName>
        <ecNumber evidence="11">2.4.2.-</ecNumber>
    </recommendedName>
</protein>
<dbReference type="GO" id="GO:0003714">
    <property type="term" value="F:transcription corepressor activity"/>
    <property type="evidence" value="ECO:0007669"/>
    <property type="project" value="TreeGrafter"/>
</dbReference>
<feature type="domain" description="PARP catalytic" evidence="14">
    <location>
        <begin position="1355"/>
        <end position="1537"/>
    </location>
</feature>
<evidence type="ECO:0000256" key="7">
    <source>
        <dbReference type="ARBA" id="ARBA00023027"/>
    </source>
</evidence>
<dbReference type="GO" id="GO:0003950">
    <property type="term" value="F:NAD+ poly-ADP-ribosyltransferase activity"/>
    <property type="evidence" value="ECO:0007669"/>
    <property type="project" value="UniProtKB-UniRule"/>
</dbReference>
<dbReference type="EC" id="2.4.2.-" evidence="11"/>
<comment type="similarity">
    <text evidence="10">Belongs to the archaeal Rpo10/eukaryotic RPB10 RNA polymerase subunit family.</text>
</comment>
<accession>A0A814BUZ4</accession>
<dbReference type="GO" id="GO:0005665">
    <property type="term" value="C:RNA polymerase II, core complex"/>
    <property type="evidence" value="ECO:0007669"/>
    <property type="project" value="UniProtKB-ARBA"/>
</dbReference>
<evidence type="ECO:0000256" key="6">
    <source>
        <dbReference type="ARBA" id="ARBA00022833"/>
    </source>
</evidence>
<evidence type="ECO:0000256" key="5">
    <source>
        <dbReference type="ARBA" id="ARBA00022723"/>
    </source>
</evidence>
<dbReference type="Gene3D" id="3.40.220.10">
    <property type="entry name" value="Leucine Aminopeptidase, subunit E, domain 1"/>
    <property type="match status" value="1"/>
</dbReference>
<evidence type="ECO:0000259" key="15">
    <source>
        <dbReference type="PROSITE" id="PS51154"/>
    </source>
</evidence>
<comment type="subcellular location">
    <subcellularLocation>
        <location evidence="1">Nucleus</location>
    </subcellularLocation>
</comment>
<reference evidence="16" key="1">
    <citation type="submission" date="2021-02" db="EMBL/GenBank/DDBJ databases">
        <authorList>
            <person name="Nowell W R."/>
        </authorList>
    </citation>
    <scope>NUCLEOTIDE SEQUENCE</scope>
</reference>
<evidence type="ECO:0000256" key="11">
    <source>
        <dbReference type="RuleBase" id="RU362114"/>
    </source>
</evidence>
<dbReference type="GO" id="GO:0008270">
    <property type="term" value="F:zinc ion binding"/>
    <property type="evidence" value="ECO:0007669"/>
    <property type="project" value="InterPro"/>
</dbReference>
<feature type="domain" description="Macro" evidence="15">
    <location>
        <begin position="969"/>
        <end position="1144"/>
    </location>
</feature>
<name>A0A814BUZ4_ADIRI</name>
<keyword evidence="17" id="KW-1185">Reference proteome</keyword>
<evidence type="ECO:0000256" key="10">
    <source>
        <dbReference type="ARBA" id="ARBA00025720"/>
    </source>
</evidence>
<dbReference type="InterPro" id="IPR012317">
    <property type="entry name" value="Poly(ADP-ribose)pol_cat_dom"/>
</dbReference>
<gene>
    <name evidence="16" type="ORF">XAT740_LOCUS9674</name>
</gene>
<evidence type="ECO:0000256" key="3">
    <source>
        <dbReference type="ARBA" id="ARBA00022676"/>
    </source>
</evidence>
<keyword evidence="7 11" id="KW-0520">NAD</keyword>
<dbReference type="Gene3D" id="3.30.720.50">
    <property type="match status" value="1"/>
</dbReference>
<dbReference type="InterPro" id="IPR002589">
    <property type="entry name" value="Macro_dom"/>
</dbReference>
<dbReference type="GO" id="GO:0003677">
    <property type="term" value="F:DNA binding"/>
    <property type="evidence" value="ECO:0007669"/>
    <property type="project" value="InterPro"/>
</dbReference>
<dbReference type="Pfam" id="PF00644">
    <property type="entry name" value="PARP"/>
    <property type="match status" value="1"/>
</dbReference>
<proteinExistence type="inferred from homology"/>
<evidence type="ECO:0000313" key="17">
    <source>
        <dbReference type="Proteomes" id="UP000663828"/>
    </source>
</evidence>
<keyword evidence="6" id="KW-0862">Zinc</keyword>
<evidence type="ECO:0000256" key="12">
    <source>
        <dbReference type="SAM" id="MobiDB-lite"/>
    </source>
</evidence>
<keyword evidence="8" id="KW-0804">Transcription</keyword>
<feature type="domain" description="WWE" evidence="13">
    <location>
        <begin position="1271"/>
        <end position="1348"/>
    </location>
</feature>
<dbReference type="InterPro" id="IPR023580">
    <property type="entry name" value="RNA_pol_su_RPB10"/>
</dbReference>
<dbReference type="InterPro" id="IPR000268">
    <property type="entry name" value="RPABC5/Rpb10"/>
</dbReference>
<dbReference type="EMBL" id="CAJNOR010000502">
    <property type="protein sequence ID" value="CAF0932774.1"/>
    <property type="molecule type" value="Genomic_DNA"/>
</dbReference>
<feature type="region of interest" description="Disordered" evidence="12">
    <location>
        <begin position="588"/>
        <end position="625"/>
    </location>
</feature>
<keyword evidence="2" id="KW-0240">DNA-directed RNA polymerase</keyword>
<dbReference type="InterPro" id="IPR037197">
    <property type="entry name" value="WWE_dom_sf"/>
</dbReference>
<dbReference type="PANTHER" id="PTHR14453">
    <property type="entry name" value="PARP/ZINC FINGER CCCH TYPE DOMAIN CONTAINING PROTEIN"/>
    <property type="match status" value="1"/>
</dbReference>
<dbReference type="PANTHER" id="PTHR14453:SF67">
    <property type="entry name" value="POLY [ADP-RIBOSE] POLYMERASE"/>
    <property type="match status" value="1"/>
</dbReference>
<comment type="caution">
    <text evidence="16">The sequence shown here is derived from an EMBL/GenBank/DDBJ whole genome shotgun (WGS) entry which is preliminary data.</text>
</comment>
<keyword evidence="5" id="KW-0479">Metal-binding</keyword>
<dbReference type="Proteomes" id="UP000663828">
    <property type="component" value="Unassembled WGS sequence"/>
</dbReference>
<evidence type="ECO:0000256" key="2">
    <source>
        <dbReference type="ARBA" id="ARBA00022478"/>
    </source>
</evidence>
<dbReference type="SUPFAM" id="SSF117839">
    <property type="entry name" value="WWE domain"/>
    <property type="match status" value="1"/>
</dbReference>
<dbReference type="Gene3D" id="3.90.228.10">
    <property type="match status" value="1"/>
</dbReference>